<sequence length="193" mass="20549">MGSTIEMDSVQDHVRYTGLQLGQIDLPAFVTHGFVQVQFQYDLITAPGITSTTALKVSAADDASSVGVLPGGRLDAAGGAAVVWWEPSMFHGVGLWSWRLSWPFLLSSCSKVPYVVDQGGGVRGKQPERQSPYRGGPSQETSLTFTKPTRKGPSGADVAALPAVVPQAQDHAVVRPRPHGLLTSLLVQARPPH</sequence>
<feature type="region of interest" description="Disordered" evidence="1">
    <location>
        <begin position="118"/>
        <end position="157"/>
    </location>
</feature>
<dbReference type="AlphaFoldDB" id="K0R4G0"/>
<reference evidence="2 3" key="1">
    <citation type="journal article" date="2012" name="Genome Biol.">
        <title>Genome and low-iron response of an oceanic diatom adapted to chronic iron limitation.</title>
        <authorList>
            <person name="Lommer M."/>
            <person name="Specht M."/>
            <person name="Roy A.S."/>
            <person name="Kraemer L."/>
            <person name="Andreson R."/>
            <person name="Gutowska M.A."/>
            <person name="Wolf J."/>
            <person name="Bergner S.V."/>
            <person name="Schilhabel M.B."/>
            <person name="Klostermeier U.C."/>
            <person name="Beiko R.G."/>
            <person name="Rosenstiel P."/>
            <person name="Hippler M."/>
            <person name="Laroche J."/>
        </authorList>
    </citation>
    <scope>NUCLEOTIDE SEQUENCE [LARGE SCALE GENOMIC DNA]</scope>
    <source>
        <strain evidence="2 3">CCMP1005</strain>
    </source>
</reference>
<feature type="non-terminal residue" evidence="2">
    <location>
        <position position="193"/>
    </location>
</feature>
<keyword evidence="3" id="KW-1185">Reference proteome</keyword>
<dbReference type="EMBL" id="AGNL01047692">
    <property type="protein sequence ID" value="EJK46544.1"/>
    <property type="molecule type" value="Genomic_DNA"/>
</dbReference>
<proteinExistence type="predicted"/>
<organism evidence="2 3">
    <name type="scientific">Thalassiosira oceanica</name>
    <name type="common">Marine diatom</name>
    <dbReference type="NCBI Taxonomy" id="159749"/>
    <lineage>
        <taxon>Eukaryota</taxon>
        <taxon>Sar</taxon>
        <taxon>Stramenopiles</taxon>
        <taxon>Ochrophyta</taxon>
        <taxon>Bacillariophyta</taxon>
        <taxon>Coscinodiscophyceae</taxon>
        <taxon>Thalassiosirophycidae</taxon>
        <taxon>Thalassiosirales</taxon>
        <taxon>Thalassiosiraceae</taxon>
        <taxon>Thalassiosira</taxon>
    </lineage>
</organism>
<gene>
    <name evidence="2" type="ORF">THAOC_34784</name>
</gene>
<name>K0R4G0_THAOC</name>
<dbReference type="Proteomes" id="UP000266841">
    <property type="component" value="Unassembled WGS sequence"/>
</dbReference>
<feature type="compositionally biased region" description="Polar residues" evidence="1">
    <location>
        <begin position="138"/>
        <end position="147"/>
    </location>
</feature>
<evidence type="ECO:0000313" key="2">
    <source>
        <dbReference type="EMBL" id="EJK46544.1"/>
    </source>
</evidence>
<protein>
    <submittedName>
        <fullName evidence="2">Uncharacterized protein</fullName>
    </submittedName>
</protein>
<comment type="caution">
    <text evidence="2">The sequence shown here is derived from an EMBL/GenBank/DDBJ whole genome shotgun (WGS) entry which is preliminary data.</text>
</comment>
<evidence type="ECO:0000256" key="1">
    <source>
        <dbReference type="SAM" id="MobiDB-lite"/>
    </source>
</evidence>
<evidence type="ECO:0000313" key="3">
    <source>
        <dbReference type="Proteomes" id="UP000266841"/>
    </source>
</evidence>
<accession>K0R4G0</accession>